<gene>
    <name evidence="2" type="ORF">CLV62_12043</name>
</gene>
<feature type="domain" description="Plasmid replication protein RepL" evidence="1">
    <location>
        <begin position="24"/>
        <end position="149"/>
    </location>
</feature>
<name>A0A2V3PNU6_9BACT</name>
<organism evidence="2 3">
    <name type="scientific">Dysgonomonas alginatilytica</name>
    <dbReference type="NCBI Taxonomy" id="1605892"/>
    <lineage>
        <taxon>Bacteria</taxon>
        <taxon>Pseudomonadati</taxon>
        <taxon>Bacteroidota</taxon>
        <taxon>Bacteroidia</taxon>
        <taxon>Bacteroidales</taxon>
        <taxon>Dysgonomonadaceae</taxon>
        <taxon>Dysgonomonas</taxon>
    </lineage>
</organism>
<evidence type="ECO:0000313" key="2">
    <source>
        <dbReference type="EMBL" id="PXV62355.1"/>
    </source>
</evidence>
<dbReference type="RefSeq" id="WP_110311490.1">
    <property type="nucleotide sequence ID" value="NZ_QICL01000020.1"/>
</dbReference>
<protein>
    <submittedName>
        <fullName evidence="2">Replication protein RepL</fullName>
    </submittedName>
</protein>
<dbReference type="GO" id="GO:0006260">
    <property type="term" value="P:DNA replication"/>
    <property type="evidence" value="ECO:0007669"/>
    <property type="project" value="InterPro"/>
</dbReference>
<accession>A0A2V3PNU6</accession>
<evidence type="ECO:0000313" key="3">
    <source>
        <dbReference type="Proteomes" id="UP000247973"/>
    </source>
</evidence>
<dbReference type="Pfam" id="PF05732">
    <property type="entry name" value="RepL"/>
    <property type="match status" value="1"/>
</dbReference>
<keyword evidence="3" id="KW-1185">Reference proteome</keyword>
<dbReference type="InterPro" id="IPR008813">
    <property type="entry name" value="Plasmid_replication_RepL"/>
</dbReference>
<dbReference type="EMBL" id="QICL01000020">
    <property type="protein sequence ID" value="PXV62355.1"/>
    <property type="molecule type" value="Genomic_DNA"/>
</dbReference>
<evidence type="ECO:0000259" key="1">
    <source>
        <dbReference type="Pfam" id="PF05732"/>
    </source>
</evidence>
<dbReference type="OrthoDB" id="3015044at2"/>
<proteinExistence type="predicted"/>
<comment type="caution">
    <text evidence="2">The sequence shown here is derived from an EMBL/GenBank/DDBJ whole genome shotgun (WGS) entry which is preliminary data.</text>
</comment>
<sequence>MGKLNATNPFIETIYDLKTKMRTSVYARGDMVSLVDESTGEVKGNGFNAIVRDKQYDSERFVKLYANGREVLPKLSVSATKVLWFLIDGMGYDDVVRLNLSKAKKVTGYKSDAVIYRAITELKGHNVLANAYSCGLYFINPTMLYRGNRLKLISD</sequence>
<dbReference type="AlphaFoldDB" id="A0A2V3PNU6"/>
<dbReference type="Proteomes" id="UP000247973">
    <property type="component" value="Unassembled WGS sequence"/>
</dbReference>
<dbReference type="GO" id="GO:0006276">
    <property type="term" value="P:plasmid maintenance"/>
    <property type="evidence" value="ECO:0007669"/>
    <property type="project" value="InterPro"/>
</dbReference>
<reference evidence="2 3" key="1">
    <citation type="submission" date="2018-03" db="EMBL/GenBank/DDBJ databases">
        <title>Genomic Encyclopedia of Archaeal and Bacterial Type Strains, Phase II (KMG-II): from individual species to whole genera.</title>
        <authorList>
            <person name="Goeker M."/>
        </authorList>
    </citation>
    <scope>NUCLEOTIDE SEQUENCE [LARGE SCALE GENOMIC DNA]</scope>
    <source>
        <strain evidence="2 3">DSM 100214</strain>
    </source>
</reference>